<reference evidence="1 2" key="1">
    <citation type="submission" date="2012-07" db="EMBL/GenBank/DDBJ databases">
        <title>The Genome Sequence of Fusobacterium ulcerans 12_1B.</title>
        <authorList>
            <consortium name="The Broad Institute Genome Sequencing Platform"/>
            <person name="Earl A."/>
            <person name="Ward D."/>
            <person name="Feldgarden M."/>
            <person name="Gevers D."/>
            <person name="Strauss J."/>
            <person name="Ambrose C.E."/>
            <person name="Allen-Vercoe E."/>
            <person name="Walker B."/>
            <person name="Young S.K."/>
            <person name="Zeng Q."/>
            <person name="Gargeya S."/>
            <person name="Fitzgerald M."/>
            <person name="Haas B."/>
            <person name="Abouelleil A."/>
            <person name="Alvarado L."/>
            <person name="Arachchi H.M."/>
            <person name="Berlin A.M."/>
            <person name="Chapman S.B."/>
            <person name="Goldberg J."/>
            <person name="Griggs A."/>
            <person name="Gujja S."/>
            <person name="Hansen M."/>
            <person name="Howarth C."/>
            <person name="Imamovic A."/>
            <person name="Larimer J."/>
            <person name="McCowen C."/>
            <person name="Montmayeur A."/>
            <person name="Murphy C."/>
            <person name="Neiman D."/>
            <person name="Pearson M."/>
            <person name="Priest M."/>
            <person name="Roberts A."/>
            <person name="Saif S."/>
            <person name="Shea T."/>
            <person name="Sisk P."/>
            <person name="Sykes S."/>
            <person name="Wortman J."/>
            <person name="Nusbaum C."/>
            <person name="Birren B."/>
        </authorList>
    </citation>
    <scope>NUCLEOTIDE SEQUENCE [LARGE SCALE GENOMIC DNA]</scope>
    <source>
        <strain evidence="1 2">12_1B</strain>
    </source>
</reference>
<dbReference type="AlphaFoldDB" id="H1PVR0"/>
<protein>
    <submittedName>
        <fullName evidence="1">Uncharacterized protein</fullName>
    </submittedName>
</protein>
<dbReference type="Pfam" id="PF15933">
    <property type="entry name" value="RnlB_antitoxin"/>
    <property type="match status" value="1"/>
</dbReference>
<dbReference type="EMBL" id="AGWJ02000023">
    <property type="protein sequence ID" value="EHO79764.1"/>
    <property type="molecule type" value="Genomic_DNA"/>
</dbReference>
<proteinExistence type="predicted"/>
<accession>H1PVR0</accession>
<evidence type="ECO:0000313" key="2">
    <source>
        <dbReference type="Proteomes" id="UP000003233"/>
    </source>
</evidence>
<dbReference type="PATRIC" id="fig|457404.5.peg.2647"/>
<name>H1PVR0_9FUSO</name>
<dbReference type="Proteomes" id="UP000003233">
    <property type="component" value="Unassembled WGS sequence"/>
</dbReference>
<organism evidence="1 2">
    <name type="scientific">Fusobacterium ulcerans 12-1B</name>
    <dbReference type="NCBI Taxonomy" id="457404"/>
    <lineage>
        <taxon>Bacteria</taxon>
        <taxon>Fusobacteriati</taxon>
        <taxon>Fusobacteriota</taxon>
        <taxon>Fusobacteriia</taxon>
        <taxon>Fusobacteriales</taxon>
        <taxon>Fusobacteriaceae</taxon>
        <taxon>Fusobacterium</taxon>
    </lineage>
</organism>
<evidence type="ECO:0000313" key="1">
    <source>
        <dbReference type="EMBL" id="EHO79764.1"/>
    </source>
</evidence>
<gene>
    <name evidence="1" type="ORF">HMPREF0402_02503</name>
</gene>
<dbReference type="BioCyc" id="FSP457404-HMP:GTSQ-2529-MONOMER"/>
<dbReference type="InterPro" id="IPR031834">
    <property type="entry name" value="RnlB/LsoB_antitoxin"/>
</dbReference>
<comment type="caution">
    <text evidence="1">The sequence shown here is derived from an EMBL/GenBank/DDBJ whole genome shotgun (WGS) entry which is preliminary data.</text>
</comment>
<sequence>MDTFILEKEIKKKYEAIIFSTSFLSNISQKGEIMKIAQKNEIKGWVLFDLLLANGNSFNRFLEVEFIENRIKKISVPVNVDKEIKEQSLEFYHKNIEKLDFTILHPILIEKIRNKILF</sequence>
<dbReference type="HOGENOM" id="CLU_163902_1_0_0"/>
<dbReference type="RefSeq" id="WP_008698226.1">
    <property type="nucleotide sequence ID" value="NZ_KE161009.1"/>
</dbReference>
<keyword evidence="2" id="KW-1185">Reference proteome</keyword>